<gene>
    <name evidence="1" type="ORF">FA95DRAFT_1501098</name>
</gene>
<reference evidence="1" key="1">
    <citation type="submission" date="2021-02" db="EMBL/GenBank/DDBJ databases">
        <authorList>
            <consortium name="DOE Joint Genome Institute"/>
            <person name="Ahrendt S."/>
            <person name="Looney B.P."/>
            <person name="Miyauchi S."/>
            <person name="Morin E."/>
            <person name="Drula E."/>
            <person name="Courty P.E."/>
            <person name="Chicoki N."/>
            <person name="Fauchery L."/>
            <person name="Kohler A."/>
            <person name="Kuo A."/>
            <person name="Labutti K."/>
            <person name="Pangilinan J."/>
            <person name="Lipzen A."/>
            <person name="Riley R."/>
            <person name="Andreopoulos W."/>
            <person name="He G."/>
            <person name="Johnson J."/>
            <person name="Barry K.W."/>
            <person name="Grigoriev I.V."/>
            <person name="Nagy L."/>
            <person name="Hibbett D."/>
            <person name="Henrissat B."/>
            <person name="Matheny P.B."/>
            <person name="Labbe J."/>
            <person name="Martin F."/>
        </authorList>
    </citation>
    <scope>NUCLEOTIDE SEQUENCE</scope>
    <source>
        <strain evidence="1">FP105234-sp</strain>
    </source>
</reference>
<sequence>MADFVSKSIDSLSSGLLVKDGLKYLGLKDAKDLLPGLEVRLIPHQIIGVTWMLMQERESPHKGGIMADEMGLGKTVQMIATMAMNMPELNEKNRTTLIVLPAALMFQWKEELEAKTNGIWSVHVHHGKDKLKSLRALQSKDIVITTYQTLNIDFTIRDPDMTDDEQIEYLIENGGLLAQMKYYRVVLDEAQYVRNRGTRSSKTVALLRAKYRWMLTGTPVTNSLADLYGLIRFGHFRPWNDWTDFDGYVARVQLDDPPLAGARAQEILKPLLLRRTKNAQLEGKPLLTLPPKDIEIVTLQFSADEREIYDNFERRAKIRVNKFIREQTILKNHAAVLVMILRLRQLCCHPNLILSQTDQYDDPTLLVGGDQEKEVGRAKRAMGVPWVQKVKARFVDMPMLFECFSCVDDHLRFMARARAEALDFTEGPGAEDDTMCPVCRETVYVNNGRVLACGHELCADCLQDLMQSPIAHDGQFGYGNEAQNSLAEKAYEAAEARGHRPCPTCKKMNDLRPAAVFLSSAFEPSDDELRDYARNERNRKSAHKKRDLSDSDDDLPDLSQILARSTKKEKGTPRNAVMLPKAGGTLTLTGRPRLPRTGKGKARAGDAPNAEMVATWRVGDENLEPSAKMLELIKQLKDAENAGDKTIVYSQWTSMMDLCEMLFGRYGIQTLRYDGRMSRDARDSTLKTFRKSGGPKVILISTKCGGVGLNLVAANRVVNMDLSWNYAAESQAYDRVHRLGQEKDVFVKRLVVENTIEERMLKLQDLKVGLSDAALGEGTGMKLTKMSVREIKTVCACPRESAHC</sequence>
<comment type="caution">
    <text evidence="1">The sequence shown here is derived from an EMBL/GenBank/DDBJ whole genome shotgun (WGS) entry which is preliminary data.</text>
</comment>
<evidence type="ECO:0000313" key="2">
    <source>
        <dbReference type="Proteomes" id="UP000814033"/>
    </source>
</evidence>
<dbReference type="EMBL" id="MU276108">
    <property type="protein sequence ID" value="KAI0041675.1"/>
    <property type="molecule type" value="Genomic_DNA"/>
</dbReference>
<proteinExistence type="predicted"/>
<keyword evidence="2" id="KW-1185">Reference proteome</keyword>
<protein>
    <submittedName>
        <fullName evidence="1">Uncharacterized protein</fullName>
    </submittedName>
</protein>
<name>A0ACB8RCH7_9AGAM</name>
<reference evidence="1" key="2">
    <citation type="journal article" date="2022" name="New Phytol.">
        <title>Evolutionary transition to the ectomycorrhizal habit in the genomes of a hyperdiverse lineage of mushroom-forming fungi.</title>
        <authorList>
            <person name="Looney B."/>
            <person name="Miyauchi S."/>
            <person name="Morin E."/>
            <person name="Drula E."/>
            <person name="Courty P.E."/>
            <person name="Kohler A."/>
            <person name="Kuo A."/>
            <person name="LaButti K."/>
            <person name="Pangilinan J."/>
            <person name="Lipzen A."/>
            <person name="Riley R."/>
            <person name="Andreopoulos W."/>
            <person name="He G."/>
            <person name="Johnson J."/>
            <person name="Nolan M."/>
            <person name="Tritt A."/>
            <person name="Barry K.W."/>
            <person name="Grigoriev I.V."/>
            <person name="Nagy L.G."/>
            <person name="Hibbett D."/>
            <person name="Henrissat B."/>
            <person name="Matheny P.B."/>
            <person name="Labbe J."/>
            <person name="Martin F.M."/>
        </authorList>
    </citation>
    <scope>NUCLEOTIDE SEQUENCE</scope>
    <source>
        <strain evidence="1">FP105234-sp</strain>
    </source>
</reference>
<accession>A0ACB8RCH7</accession>
<dbReference type="Proteomes" id="UP000814033">
    <property type="component" value="Unassembled WGS sequence"/>
</dbReference>
<evidence type="ECO:0000313" key="1">
    <source>
        <dbReference type="EMBL" id="KAI0041675.1"/>
    </source>
</evidence>
<organism evidence="1 2">
    <name type="scientific">Auriscalpium vulgare</name>
    <dbReference type="NCBI Taxonomy" id="40419"/>
    <lineage>
        <taxon>Eukaryota</taxon>
        <taxon>Fungi</taxon>
        <taxon>Dikarya</taxon>
        <taxon>Basidiomycota</taxon>
        <taxon>Agaricomycotina</taxon>
        <taxon>Agaricomycetes</taxon>
        <taxon>Russulales</taxon>
        <taxon>Auriscalpiaceae</taxon>
        <taxon>Auriscalpium</taxon>
    </lineage>
</organism>